<evidence type="ECO:0000259" key="1">
    <source>
        <dbReference type="Pfam" id="PF06983"/>
    </source>
</evidence>
<evidence type="ECO:0000313" key="3">
    <source>
        <dbReference type="Proteomes" id="UP000010866"/>
    </source>
</evidence>
<keyword evidence="3" id="KW-1185">Reference proteome</keyword>
<dbReference type="Gene3D" id="3.30.720.110">
    <property type="match status" value="1"/>
</dbReference>
<dbReference type="PANTHER" id="PTHR33990">
    <property type="entry name" value="PROTEIN YJDN-RELATED"/>
    <property type="match status" value="1"/>
</dbReference>
<dbReference type="OrthoDB" id="7844at2157"/>
<gene>
    <name evidence="2" type="ordered locus">Metho_1398</name>
</gene>
<dbReference type="STRING" id="867904.Metho_1398"/>
<accession>L0L028</accession>
<organism evidence="2 3">
    <name type="scientific">Methanomethylovorans hollandica (strain DSM 15978 / NBRC 107637 / DMS1)</name>
    <dbReference type="NCBI Taxonomy" id="867904"/>
    <lineage>
        <taxon>Archaea</taxon>
        <taxon>Methanobacteriati</taxon>
        <taxon>Methanobacteriota</taxon>
        <taxon>Stenosarchaea group</taxon>
        <taxon>Methanomicrobia</taxon>
        <taxon>Methanosarcinales</taxon>
        <taxon>Methanosarcinaceae</taxon>
        <taxon>Methanomethylovorans</taxon>
    </lineage>
</organism>
<dbReference type="InterPro" id="IPR029068">
    <property type="entry name" value="Glyas_Bleomycin-R_OHBP_Dase"/>
</dbReference>
<dbReference type="Pfam" id="PF06983">
    <property type="entry name" value="3-dmu-9_3-mt"/>
    <property type="match status" value="2"/>
</dbReference>
<dbReference type="KEGG" id="mhz:Metho_1398"/>
<sequence length="293" mass="33045">MQKIVPHLWFDKEAADAAKFYTSVFRDSKIIDTTQIHGTPSGTAEMVTIELAGQEFMLISAGPFFKFTPAISFLIACSTTEEVDTLWEQLSKGGTELMPLDAYPFSERYVWLADRYGLSWQIMHMGNNKITQKIIPTLMFTGDVCGKAEEAINTYSTVFSNANIGYILRYSGGDGPDKEGTIQHAGFILEGQEFAAMDSAYEHNFTFNEAISFIVYCDTQEEIDHYWGKLSAVPASEQCGWLKDKFGLSWQIVPIIMKEMMREKDPEKLAQVTAAFLKMKKFDIAELKKAYEG</sequence>
<dbReference type="SUPFAM" id="SSF54593">
    <property type="entry name" value="Glyoxalase/Bleomycin resistance protein/Dihydroxybiphenyl dioxygenase"/>
    <property type="match status" value="2"/>
</dbReference>
<reference evidence="3" key="1">
    <citation type="submission" date="2012-02" db="EMBL/GenBank/DDBJ databases">
        <title>Complete sequence of chromosome of Methanomethylovorans hollandica DSM 15978.</title>
        <authorList>
            <person name="Lucas S."/>
            <person name="Copeland A."/>
            <person name="Lapidus A."/>
            <person name="Glavina del Rio T."/>
            <person name="Dalin E."/>
            <person name="Tice H."/>
            <person name="Bruce D."/>
            <person name="Goodwin L."/>
            <person name="Pitluck S."/>
            <person name="Peters L."/>
            <person name="Mikhailova N."/>
            <person name="Held B."/>
            <person name="Kyrpides N."/>
            <person name="Mavromatis K."/>
            <person name="Ivanova N."/>
            <person name="Brettin T."/>
            <person name="Detter J.C."/>
            <person name="Han C."/>
            <person name="Larimer F."/>
            <person name="Land M."/>
            <person name="Hauser L."/>
            <person name="Markowitz V."/>
            <person name="Cheng J.-F."/>
            <person name="Hugenholtz P."/>
            <person name="Woyke T."/>
            <person name="Wu D."/>
            <person name="Spring S."/>
            <person name="Schroeder M."/>
            <person name="Brambilla E."/>
            <person name="Klenk H.-P."/>
            <person name="Eisen J.A."/>
        </authorList>
    </citation>
    <scope>NUCLEOTIDE SEQUENCE [LARGE SCALE GENOMIC DNA]</scope>
    <source>
        <strain evidence="3">DSM 15978 / NBRC 107637 / DMS1</strain>
    </source>
</reference>
<dbReference type="Gene3D" id="3.10.180.10">
    <property type="entry name" value="2,3-Dihydroxybiphenyl 1,2-Dioxygenase, domain 1"/>
    <property type="match status" value="1"/>
</dbReference>
<name>L0L028_METHD</name>
<protein>
    <recommendedName>
        <fullName evidence="1">PhnB-like domain-containing protein</fullName>
    </recommendedName>
</protein>
<feature type="domain" description="PhnB-like" evidence="1">
    <location>
        <begin position="2"/>
        <end position="123"/>
    </location>
</feature>
<feature type="domain" description="PhnB-like" evidence="1">
    <location>
        <begin position="132"/>
        <end position="253"/>
    </location>
</feature>
<dbReference type="AlphaFoldDB" id="L0L028"/>
<proteinExistence type="predicted"/>
<dbReference type="CDD" id="cd06588">
    <property type="entry name" value="PhnB_like"/>
    <property type="match status" value="2"/>
</dbReference>
<dbReference type="HOGENOM" id="CLU_054535_0_0_2"/>
<dbReference type="GeneID" id="14407207"/>
<dbReference type="Gene3D" id="3.30.720.100">
    <property type="match status" value="1"/>
</dbReference>
<dbReference type="InterPro" id="IPR028973">
    <property type="entry name" value="PhnB-like"/>
</dbReference>
<dbReference type="EMBL" id="CP003362">
    <property type="protein sequence ID" value="AGB49609.1"/>
    <property type="molecule type" value="Genomic_DNA"/>
</dbReference>
<evidence type="ECO:0000313" key="2">
    <source>
        <dbReference type="EMBL" id="AGB49609.1"/>
    </source>
</evidence>
<dbReference type="RefSeq" id="WP_015324775.1">
    <property type="nucleotide sequence ID" value="NC_019977.1"/>
</dbReference>
<dbReference type="PANTHER" id="PTHR33990:SF4">
    <property type="entry name" value="PHNB-LIKE DOMAIN-CONTAINING PROTEIN"/>
    <property type="match status" value="1"/>
</dbReference>
<dbReference type="Proteomes" id="UP000010866">
    <property type="component" value="Chromosome"/>
</dbReference>